<dbReference type="KEGG" id="ncon:LC1Nh_0346"/>
<accession>A0A5Q0UF97</accession>
<evidence type="ECO:0000313" key="2">
    <source>
        <dbReference type="Proteomes" id="UP000377803"/>
    </source>
</evidence>
<name>A0A5Q0UF97_9ARCH</name>
<evidence type="ECO:0000313" key="1">
    <source>
        <dbReference type="EMBL" id="QGA80247.1"/>
    </source>
</evidence>
<reference evidence="2" key="1">
    <citation type="submission" date="2019-05" db="EMBL/GenBank/DDBJ databases">
        <title>Candidatus Nanohalobium constans, a novel model system to study the DPANN nano-sized archaea: genomic and physiological characterization of a nanoarchaeon co-cultured with its chitinotrophic host.</title>
        <authorList>
            <person name="La Cono V."/>
            <person name="Arcadi E."/>
            <person name="Crisafi F."/>
            <person name="Denaro R."/>
            <person name="La Spada G."/>
            <person name="Messina E."/>
            <person name="Smedile F."/>
            <person name="Toshchakov S.V."/>
            <person name="Shevchenko M.A."/>
            <person name="Golyshin P.N."/>
            <person name="Golyshina O.V."/>
            <person name="Ferrer M."/>
            <person name="Rohde M."/>
            <person name="Mushegian A."/>
            <person name="Sorokin D.Y."/>
            <person name="Giuliano L."/>
            <person name="Yakimov M.M."/>
        </authorList>
    </citation>
    <scope>NUCLEOTIDE SEQUENCE [LARGE SCALE GENOMIC DNA]</scope>
    <source>
        <strain evidence="2">LC1Nh</strain>
    </source>
</reference>
<evidence type="ECO:0008006" key="3">
    <source>
        <dbReference type="Google" id="ProtNLM"/>
    </source>
</evidence>
<dbReference type="EMBL" id="CP040089">
    <property type="protein sequence ID" value="QGA80247.1"/>
    <property type="molecule type" value="Genomic_DNA"/>
</dbReference>
<dbReference type="Proteomes" id="UP000377803">
    <property type="component" value="Chromosome"/>
</dbReference>
<gene>
    <name evidence="1" type="ORF">LC1Nh_0346</name>
</gene>
<sequence>MKSKGVSPVVATVLLVGIAIASVSSAAIVLQGTLTDIQGNVEDWIGQEDREESTKISVDYGYNQSDYLLVDLRNTGSSSIEIVEDGGTSLNMYLEGVPEDWSFVSGSPYESQSTVILDPSATLTLNTTEKFPVEGESVEVEFAGPYETSTTYICFNENGACES</sequence>
<protein>
    <recommendedName>
        <fullName evidence="3">Archaeal Type IV pilin N-terminal domain-containing protein</fullName>
    </recommendedName>
</protein>
<dbReference type="AlphaFoldDB" id="A0A5Q0UF97"/>
<proteinExistence type="predicted"/>
<dbReference type="InterPro" id="IPR013373">
    <property type="entry name" value="Flagellin/pilin_N_arc"/>
</dbReference>
<keyword evidence="2" id="KW-1185">Reference proteome</keyword>
<organism evidence="1 2">
    <name type="scientific">Candidatus Nanohalobium constans</name>
    <dbReference type="NCBI Taxonomy" id="2565781"/>
    <lineage>
        <taxon>Archaea</taxon>
        <taxon>Candidatus Nanohalarchaeota</taxon>
        <taxon>Candidatus Nanohalobia</taxon>
        <taxon>Candidatus Nanohalobiales</taxon>
        <taxon>Candidatus Nanohalobiaceae</taxon>
        <taxon>Candidatus Nanohalobium</taxon>
    </lineage>
</organism>
<dbReference type="NCBIfam" id="TIGR02537">
    <property type="entry name" value="arch_flag_Nterm"/>
    <property type="match status" value="1"/>
</dbReference>